<dbReference type="PATRIC" id="fig|1197719.3.peg.639"/>
<dbReference type="AlphaFoldDB" id="S5N5R3"/>
<dbReference type="KEGG" id="sbz:A464_639"/>
<evidence type="ECO:0000313" key="2">
    <source>
        <dbReference type="Proteomes" id="UP000015042"/>
    </source>
</evidence>
<gene>
    <name evidence="1" type="ORF">A464_639</name>
</gene>
<evidence type="ECO:0000313" key="1">
    <source>
        <dbReference type="EMBL" id="AGR57825.1"/>
    </source>
</evidence>
<proteinExistence type="predicted"/>
<name>S5N5R3_SALBN</name>
<sequence length="41" mass="4860">MAFRLAGLQFKQHCRLDTQNAIKKNNLIKLLKNRIFINKFA</sequence>
<dbReference type="Proteomes" id="UP000015042">
    <property type="component" value="Chromosome"/>
</dbReference>
<protein>
    <submittedName>
        <fullName evidence="1">Uncharacterized protein</fullName>
    </submittedName>
</protein>
<accession>S5N5R3</accession>
<reference evidence="1 2" key="1">
    <citation type="submission" date="2013-07" db="EMBL/GenBank/DDBJ databases">
        <title>Genome sequence of Salmonella bongori N268-08 - a rare clinical isolate.</title>
        <authorList>
            <person name="Marti R."/>
            <person name="Hagens S."/>
            <person name="Loessner M.J."/>
            <person name="Klumpp J."/>
        </authorList>
    </citation>
    <scope>NUCLEOTIDE SEQUENCE [LARGE SCALE GENOMIC DNA]</scope>
    <source>
        <strain evidence="1 2">N268-08</strain>
    </source>
</reference>
<organism evidence="1 2">
    <name type="scientific">Salmonella bongori N268-08</name>
    <dbReference type="NCBI Taxonomy" id="1197719"/>
    <lineage>
        <taxon>Bacteria</taxon>
        <taxon>Pseudomonadati</taxon>
        <taxon>Pseudomonadota</taxon>
        <taxon>Gammaproteobacteria</taxon>
        <taxon>Enterobacterales</taxon>
        <taxon>Enterobacteriaceae</taxon>
        <taxon>Salmonella</taxon>
    </lineage>
</organism>
<dbReference type="HOGENOM" id="CLU_3276243_0_0_6"/>
<dbReference type="EMBL" id="CP006608">
    <property type="protein sequence ID" value="AGR57825.1"/>
    <property type="molecule type" value="Genomic_DNA"/>
</dbReference>